<proteinExistence type="predicted"/>
<protein>
    <submittedName>
        <fullName evidence="1">Uncharacterized lipoprotein NlpE involved in copper resistance</fullName>
    </submittedName>
</protein>
<dbReference type="OrthoDB" id="5348860at2"/>
<dbReference type="Proteomes" id="UP000192756">
    <property type="component" value="Unassembled WGS sequence"/>
</dbReference>
<organism evidence="1 2">
    <name type="scientific">Pedobacter africanus</name>
    <dbReference type="NCBI Taxonomy" id="151894"/>
    <lineage>
        <taxon>Bacteria</taxon>
        <taxon>Pseudomonadati</taxon>
        <taxon>Bacteroidota</taxon>
        <taxon>Sphingobacteriia</taxon>
        <taxon>Sphingobacteriales</taxon>
        <taxon>Sphingobacteriaceae</taxon>
        <taxon>Pedobacter</taxon>
    </lineage>
</organism>
<gene>
    <name evidence="1" type="ORF">SAMN04488524_1565</name>
</gene>
<evidence type="ECO:0000313" key="1">
    <source>
        <dbReference type="EMBL" id="SMC62082.1"/>
    </source>
</evidence>
<evidence type="ECO:0000313" key="2">
    <source>
        <dbReference type="Proteomes" id="UP000192756"/>
    </source>
</evidence>
<dbReference type="Pfam" id="PF04170">
    <property type="entry name" value="NlpE"/>
    <property type="match status" value="1"/>
</dbReference>
<sequence length="156" mass="17068">MKKLLLALSLAPILIWSCNHETKSTAAADTSSISGTVDTTKTDHNATADPHNAQNSLDWNGTYKGVTPCADCEGIETEVTLNPDLSFLIKTKYKGKSDKVYEEKGKFKWDATGSKVTLETVDHHRLFFVGENTLTQLDMDGNKVTGALADSYVLKK</sequence>
<keyword evidence="2" id="KW-1185">Reference proteome</keyword>
<keyword evidence="1" id="KW-0449">Lipoprotein</keyword>
<dbReference type="RefSeq" id="WP_084237779.1">
    <property type="nucleotide sequence ID" value="NZ_FWXT01000001.1"/>
</dbReference>
<dbReference type="EMBL" id="FWXT01000001">
    <property type="protein sequence ID" value="SMC62082.1"/>
    <property type="molecule type" value="Genomic_DNA"/>
</dbReference>
<dbReference type="Gene3D" id="2.40.128.640">
    <property type="match status" value="1"/>
</dbReference>
<accession>A0A1W2ANI9</accession>
<dbReference type="STRING" id="151894.SAMN04488524_1565"/>
<reference evidence="2" key="1">
    <citation type="submission" date="2017-04" db="EMBL/GenBank/DDBJ databases">
        <authorList>
            <person name="Varghese N."/>
            <person name="Submissions S."/>
        </authorList>
    </citation>
    <scope>NUCLEOTIDE SEQUENCE [LARGE SCALE GENOMIC DNA]</scope>
    <source>
        <strain evidence="2">DSM 12126</strain>
    </source>
</reference>
<dbReference type="AlphaFoldDB" id="A0A1W2ANI9"/>
<dbReference type="InterPro" id="IPR007298">
    <property type="entry name" value="Cu-R_lipoprotein_NlpE"/>
</dbReference>
<name>A0A1W2ANI9_9SPHI</name>